<keyword evidence="4" id="KW-0547">Nucleotide-binding</keyword>
<dbReference type="AlphaFoldDB" id="A0A1F6UV89"/>
<dbReference type="Proteomes" id="UP000177869">
    <property type="component" value="Unassembled WGS sequence"/>
</dbReference>
<gene>
    <name evidence="11" type="ORF">A2814_01860</name>
</gene>
<dbReference type="InterPro" id="IPR045864">
    <property type="entry name" value="aa-tRNA-synth_II/BPL/LPL"/>
</dbReference>
<keyword evidence="6" id="KW-0648">Protein biosynthesis</keyword>
<dbReference type="Gene3D" id="3.30.930.10">
    <property type="entry name" value="Bira Bifunctional Protein, Domain 2"/>
    <property type="match status" value="1"/>
</dbReference>
<evidence type="ECO:0000256" key="9">
    <source>
        <dbReference type="ARBA" id="ARBA00047671"/>
    </source>
</evidence>
<dbReference type="InterPro" id="IPR002316">
    <property type="entry name" value="Pro-tRNA-ligase_IIa"/>
</dbReference>
<comment type="catalytic activity">
    <reaction evidence="9">
        <text>tRNA(Pro) + L-proline + ATP = L-prolyl-tRNA(Pro) + AMP + diphosphate</text>
        <dbReference type="Rhea" id="RHEA:14305"/>
        <dbReference type="Rhea" id="RHEA-COMP:9700"/>
        <dbReference type="Rhea" id="RHEA-COMP:9702"/>
        <dbReference type="ChEBI" id="CHEBI:30616"/>
        <dbReference type="ChEBI" id="CHEBI:33019"/>
        <dbReference type="ChEBI" id="CHEBI:60039"/>
        <dbReference type="ChEBI" id="CHEBI:78442"/>
        <dbReference type="ChEBI" id="CHEBI:78532"/>
        <dbReference type="ChEBI" id="CHEBI:456215"/>
        <dbReference type="EC" id="6.1.1.15"/>
    </reaction>
</comment>
<comment type="caution">
    <text evidence="11">The sequence shown here is derived from an EMBL/GenBank/DDBJ whole genome shotgun (WGS) entry which is preliminary data.</text>
</comment>
<dbReference type="PRINTS" id="PR01046">
    <property type="entry name" value="TRNASYNTHPRO"/>
</dbReference>
<dbReference type="GO" id="GO:0006433">
    <property type="term" value="P:prolyl-tRNA aminoacylation"/>
    <property type="evidence" value="ECO:0007669"/>
    <property type="project" value="InterPro"/>
</dbReference>
<proteinExistence type="predicted"/>
<evidence type="ECO:0000256" key="5">
    <source>
        <dbReference type="ARBA" id="ARBA00022840"/>
    </source>
</evidence>
<keyword evidence="5" id="KW-0067">ATP-binding</keyword>
<dbReference type="InterPro" id="IPR050062">
    <property type="entry name" value="Pro-tRNA_synthetase"/>
</dbReference>
<evidence type="ECO:0000313" key="12">
    <source>
        <dbReference type="Proteomes" id="UP000177869"/>
    </source>
</evidence>
<reference evidence="11 12" key="1">
    <citation type="journal article" date="2016" name="Nat. Commun.">
        <title>Thousands of microbial genomes shed light on interconnected biogeochemical processes in an aquifer system.</title>
        <authorList>
            <person name="Anantharaman K."/>
            <person name="Brown C.T."/>
            <person name="Hug L.A."/>
            <person name="Sharon I."/>
            <person name="Castelle C.J."/>
            <person name="Probst A.J."/>
            <person name="Thomas B.C."/>
            <person name="Singh A."/>
            <person name="Wilkins M.J."/>
            <person name="Karaoz U."/>
            <person name="Brodie E.L."/>
            <person name="Williams K.H."/>
            <person name="Hubbard S.S."/>
            <person name="Banfield J.F."/>
        </authorList>
    </citation>
    <scope>NUCLEOTIDE SEQUENCE [LARGE SCALE GENOMIC DNA]</scope>
</reference>
<dbReference type="PANTHER" id="PTHR42753:SF2">
    <property type="entry name" value="PROLINE--TRNA LIGASE"/>
    <property type="match status" value="1"/>
</dbReference>
<evidence type="ECO:0000256" key="2">
    <source>
        <dbReference type="ARBA" id="ARBA00019110"/>
    </source>
</evidence>
<evidence type="ECO:0000256" key="6">
    <source>
        <dbReference type="ARBA" id="ARBA00022917"/>
    </source>
</evidence>
<dbReference type="STRING" id="1801732.A2814_01860"/>
<dbReference type="Pfam" id="PF03129">
    <property type="entry name" value="HGTP_anticodon"/>
    <property type="match status" value="1"/>
</dbReference>
<keyword evidence="3" id="KW-0436">Ligase</keyword>
<organism evidence="11 12">
    <name type="scientific">Candidatus Nomurabacteria bacterium RIFCSPHIGHO2_01_FULL_38_19</name>
    <dbReference type="NCBI Taxonomy" id="1801732"/>
    <lineage>
        <taxon>Bacteria</taxon>
        <taxon>Candidatus Nomuraibacteriota</taxon>
    </lineage>
</organism>
<evidence type="ECO:0000256" key="8">
    <source>
        <dbReference type="ARBA" id="ARBA00029731"/>
    </source>
</evidence>
<protein>
    <recommendedName>
        <fullName evidence="2">Proline--tRNA ligase</fullName>
        <ecNumber evidence="1">6.1.1.15</ecNumber>
    </recommendedName>
    <alternativeName>
        <fullName evidence="8">Prolyl-tRNA synthetase</fullName>
    </alternativeName>
</protein>
<feature type="domain" description="Aminoacyl-transfer RNA synthetases class-II family profile" evidence="10">
    <location>
        <begin position="38"/>
        <end position="318"/>
    </location>
</feature>
<dbReference type="InterPro" id="IPR036621">
    <property type="entry name" value="Anticodon-bd_dom_sf"/>
</dbReference>
<dbReference type="GO" id="GO:0005737">
    <property type="term" value="C:cytoplasm"/>
    <property type="evidence" value="ECO:0007669"/>
    <property type="project" value="InterPro"/>
</dbReference>
<dbReference type="EC" id="6.1.1.15" evidence="1"/>
<evidence type="ECO:0000313" key="11">
    <source>
        <dbReference type="EMBL" id="OGI61204.1"/>
    </source>
</evidence>
<dbReference type="PROSITE" id="PS50862">
    <property type="entry name" value="AA_TRNA_LIGASE_II"/>
    <property type="match status" value="1"/>
</dbReference>
<dbReference type="InterPro" id="IPR004154">
    <property type="entry name" value="Anticodon-bd"/>
</dbReference>
<dbReference type="InterPro" id="IPR002314">
    <property type="entry name" value="aa-tRNA-synt_IIb"/>
</dbReference>
<dbReference type="InterPro" id="IPR006195">
    <property type="entry name" value="aa-tRNA-synth_II"/>
</dbReference>
<dbReference type="GO" id="GO:0004827">
    <property type="term" value="F:proline-tRNA ligase activity"/>
    <property type="evidence" value="ECO:0007669"/>
    <property type="project" value="UniProtKB-EC"/>
</dbReference>
<dbReference type="Gene3D" id="3.40.50.800">
    <property type="entry name" value="Anticodon-binding domain"/>
    <property type="match status" value="1"/>
</dbReference>
<name>A0A1F6UV89_9BACT</name>
<dbReference type="GO" id="GO:0005524">
    <property type="term" value="F:ATP binding"/>
    <property type="evidence" value="ECO:0007669"/>
    <property type="project" value="UniProtKB-KW"/>
</dbReference>
<dbReference type="EMBL" id="MFTI01000003">
    <property type="protein sequence ID" value="OGI61204.1"/>
    <property type="molecule type" value="Genomic_DNA"/>
</dbReference>
<evidence type="ECO:0000256" key="1">
    <source>
        <dbReference type="ARBA" id="ARBA00012831"/>
    </source>
</evidence>
<evidence type="ECO:0000256" key="4">
    <source>
        <dbReference type="ARBA" id="ARBA00022741"/>
    </source>
</evidence>
<dbReference type="SUPFAM" id="SSF52954">
    <property type="entry name" value="Class II aaRS ABD-related"/>
    <property type="match status" value="1"/>
</dbReference>
<evidence type="ECO:0000256" key="3">
    <source>
        <dbReference type="ARBA" id="ARBA00022598"/>
    </source>
</evidence>
<accession>A0A1F6UV89</accession>
<dbReference type="Pfam" id="PF00587">
    <property type="entry name" value="tRNA-synt_2b"/>
    <property type="match status" value="1"/>
</dbReference>
<dbReference type="SUPFAM" id="SSF55681">
    <property type="entry name" value="Class II aaRS and biotin synthetases"/>
    <property type="match status" value="1"/>
</dbReference>
<sequence>MRQSKLFTKTRKEAPADEVSKNAEFLIRGGFVHKEMAGVYSYLPLGLRVLKKIENIIREEMNLAGGQEVLMSSFQPKENWEKTGRWKAMDDLYKVSDSSGREIALGPTHEEIVVPILKNYVSSHKDFPLYIYQIQNKFRMELRAKSGMLRSREFIMKDMYSFHTSKEDFENFYEKMKDVYKNIFQKVGIGHITYLTFAAGGTFSKYSHEFQTITPAGEDTIYINKDSNIALNKEVFSDEVLDQLGILTDKEKLVEHKSIEVGNIFDLKTKYSEPFDLTFTDEKGQKRPVLMGCYGIGLGRLMGTVVEALADDKGIIWPMAIAPFAVHLLVLGLEQDGGVFQKANQIYENLKKNNIEVLFDDRADVSAGEKFAEADLLGLPYRVVVSARSVKEGGIEVKKRNEEKGKIISLDGLLKLLAPSA</sequence>
<keyword evidence="7 11" id="KW-0030">Aminoacyl-tRNA synthetase</keyword>
<dbReference type="PANTHER" id="PTHR42753">
    <property type="entry name" value="MITOCHONDRIAL RIBOSOME PROTEIN L39/PROLYL-TRNA LIGASE FAMILY MEMBER"/>
    <property type="match status" value="1"/>
</dbReference>
<evidence type="ECO:0000259" key="10">
    <source>
        <dbReference type="PROSITE" id="PS50862"/>
    </source>
</evidence>
<evidence type="ECO:0000256" key="7">
    <source>
        <dbReference type="ARBA" id="ARBA00023146"/>
    </source>
</evidence>